<dbReference type="Pfam" id="PF05685">
    <property type="entry name" value="Uma2"/>
    <property type="match status" value="1"/>
</dbReference>
<dbReference type="GO" id="GO:0004519">
    <property type="term" value="F:endonuclease activity"/>
    <property type="evidence" value="ECO:0007669"/>
    <property type="project" value="UniProtKB-KW"/>
</dbReference>
<dbReference type="OrthoDB" id="9808428at2"/>
<reference evidence="3" key="1">
    <citation type="submission" date="2017-02" db="EMBL/GenBank/DDBJ databases">
        <authorList>
            <person name="Varghese N."/>
            <person name="Submissions S."/>
        </authorList>
    </citation>
    <scope>NUCLEOTIDE SEQUENCE [LARGE SCALE GENOMIC DNA]</scope>
    <source>
        <strain evidence="3">DSM 16521</strain>
    </source>
</reference>
<proteinExistence type="predicted"/>
<dbReference type="AlphaFoldDB" id="A0A1T4SEJ8"/>
<feature type="domain" description="Putative restriction endonuclease" evidence="1">
    <location>
        <begin position="12"/>
        <end position="177"/>
    </location>
</feature>
<dbReference type="InterPro" id="IPR012296">
    <property type="entry name" value="Nuclease_put_TT1808"/>
</dbReference>
<dbReference type="Gene3D" id="3.90.1570.10">
    <property type="entry name" value="tt1808, chain A"/>
    <property type="match status" value="1"/>
</dbReference>
<dbReference type="InterPro" id="IPR011335">
    <property type="entry name" value="Restrct_endonuc-II-like"/>
</dbReference>
<dbReference type="CDD" id="cd06260">
    <property type="entry name" value="DUF820-like"/>
    <property type="match status" value="1"/>
</dbReference>
<organism evidence="2 3">
    <name type="scientific">Carboxydocella sporoproducens DSM 16521</name>
    <dbReference type="NCBI Taxonomy" id="1121270"/>
    <lineage>
        <taxon>Bacteria</taxon>
        <taxon>Bacillati</taxon>
        <taxon>Bacillota</taxon>
        <taxon>Clostridia</taxon>
        <taxon>Eubacteriales</taxon>
        <taxon>Clostridiales Family XVI. Incertae Sedis</taxon>
        <taxon>Carboxydocella</taxon>
    </lineage>
</organism>
<dbReference type="Proteomes" id="UP000189933">
    <property type="component" value="Unassembled WGS sequence"/>
</dbReference>
<protein>
    <submittedName>
        <fullName evidence="2">Endonuclease, Uma2 family (Restriction endonuclease fold)</fullName>
    </submittedName>
</protein>
<dbReference type="SUPFAM" id="SSF52980">
    <property type="entry name" value="Restriction endonuclease-like"/>
    <property type="match status" value="1"/>
</dbReference>
<evidence type="ECO:0000313" key="3">
    <source>
        <dbReference type="Proteomes" id="UP000189933"/>
    </source>
</evidence>
<evidence type="ECO:0000313" key="2">
    <source>
        <dbReference type="EMBL" id="SKA26261.1"/>
    </source>
</evidence>
<dbReference type="EMBL" id="FUXM01000052">
    <property type="protein sequence ID" value="SKA26261.1"/>
    <property type="molecule type" value="Genomic_DNA"/>
</dbReference>
<evidence type="ECO:0000259" key="1">
    <source>
        <dbReference type="Pfam" id="PF05685"/>
    </source>
</evidence>
<keyword evidence="3" id="KW-1185">Reference proteome</keyword>
<dbReference type="InterPro" id="IPR008538">
    <property type="entry name" value="Uma2"/>
</dbReference>
<keyword evidence="2" id="KW-0540">Nuclease</keyword>
<sequence length="183" mass="21000">MDQQQEKLYTVQDYLDLDEGARVELIGGRFYAMVPAPSRQHQKIIGKLFLNLGNYLTKKGGPCEVYLSPFDVYLSEYDVVQPDLTVICDPAKLSKRGCEGAPDLIIEVVSPSNAAMDYVKKLHLYHQFKVKEYWIVNPQSRKLTRYLLNEDYQYGEPEVYTGGTITFSLFPDLAINLEELFDE</sequence>
<dbReference type="PANTHER" id="PTHR36558">
    <property type="entry name" value="GLR1098 PROTEIN"/>
    <property type="match status" value="1"/>
</dbReference>
<name>A0A1T4SEJ8_9FIRM</name>
<gene>
    <name evidence="2" type="ORF">SAMN02745885_02619</name>
</gene>
<accession>A0A1T4SEJ8</accession>
<keyword evidence="2" id="KW-0378">Hydrolase</keyword>
<dbReference type="PANTHER" id="PTHR36558:SF1">
    <property type="entry name" value="RESTRICTION ENDONUCLEASE DOMAIN-CONTAINING PROTEIN-RELATED"/>
    <property type="match status" value="1"/>
</dbReference>
<keyword evidence="2" id="KW-0255">Endonuclease</keyword>